<dbReference type="AlphaFoldDB" id="A0AAI8YLN8"/>
<proteinExistence type="predicted"/>
<evidence type="ECO:0000313" key="1">
    <source>
        <dbReference type="EMBL" id="CAJ2509185.1"/>
    </source>
</evidence>
<keyword evidence="2" id="KW-1185">Reference proteome</keyword>
<gene>
    <name evidence="1" type="ORF">KHLLAP_LOCUS9653</name>
</gene>
<dbReference type="EMBL" id="CAUWAG010000012">
    <property type="protein sequence ID" value="CAJ2509185.1"/>
    <property type="molecule type" value="Genomic_DNA"/>
</dbReference>
<organism evidence="1 2">
    <name type="scientific">Anthostomella pinea</name>
    <dbReference type="NCBI Taxonomy" id="933095"/>
    <lineage>
        <taxon>Eukaryota</taxon>
        <taxon>Fungi</taxon>
        <taxon>Dikarya</taxon>
        <taxon>Ascomycota</taxon>
        <taxon>Pezizomycotina</taxon>
        <taxon>Sordariomycetes</taxon>
        <taxon>Xylariomycetidae</taxon>
        <taxon>Xylariales</taxon>
        <taxon>Xylariaceae</taxon>
        <taxon>Anthostomella</taxon>
    </lineage>
</organism>
<sequence>MHVTLYQECGYGRRTARGESALLYSNWDIYLIKVHVSGAGNFFDGGVTDRFDEGVRVGNDYNQDDIRQINPQMFNGAVDKLILDAGERAKILTHVVCPSLRGLRPAIGPGVPARRRLHHLHREREAARLRAVHLADLTPFLQEITIHAARAASTTTASAPDTALSAYARYYIASAIASADPPVSWRALTSTLAHAMDYRYEARGVRSVAEAGVGAVLGANMLSTRRPRGADGFTGGLGEGGFGTDGGRFGGGCGLRGFML</sequence>
<accession>A0AAI8YLN8</accession>
<reference evidence="1" key="1">
    <citation type="submission" date="2023-10" db="EMBL/GenBank/DDBJ databases">
        <authorList>
            <person name="Hackl T."/>
        </authorList>
    </citation>
    <scope>NUCLEOTIDE SEQUENCE</scope>
</reference>
<evidence type="ECO:0000313" key="2">
    <source>
        <dbReference type="Proteomes" id="UP001295740"/>
    </source>
</evidence>
<protein>
    <submittedName>
        <fullName evidence="1">Uu.00g142110.m01.CDS01</fullName>
    </submittedName>
</protein>
<name>A0AAI8YLN8_9PEZI</name>
<comment type="caution">
    <text evidence="1">The sequence shown here is derived from an EMBL/GenBank/DDBJ whole genome shotgun (WGS) entry which is preliminary data.</text>
</comment>
<dbReference type="Proteomes" id="UP001295740">
    <property type="component" value="Unassembled WGS sequence"/>
</dbReference>